<feature type="region of interest" description="Disordered" evidence="1">
    <location>
        <begin position="32"/>
        <end position="65"/>
    </location>
</feature>
<dbReference type="Proteomes" id="UP000750711">
    <property type="component" value="Unassembled WGS sequence"/>
</dbReference>
<accession>A0A9P8LEH3</accession>
<evidence type="ECO:0000313" key="2">
    <source>
        <dbReference type="EMBL" id="KAH0562579.1"/>
    </source>
</evidence>
<dbReference type="AlphaFoldDB" id="A0A9P8LEH3"/>
<dbReference type="EMBL" id="JAGHQM010000322">
    <property type="protein sequence ID" value="KAH0562579.1"/>
    <property type="molecule type" value="Genomic_DNA"/>
</dbReference>
<keyword evidence="3" id="KW-1185">Reference proteome</keyword>
<feature type="compositionally biased region" description="Basic and acidic residues" evidence="1">
    <location>
        <begin position="36"/>
        <end position="54"/>
    </location>
</feature>
<organism evidence="2 3">
    <name type="scientific">Trichoglossum hirsutum</name>
    <dbReference type="NCBI Taxonomy" id="265104"/>
    <lineage>
        <taxon>Eukaryota</taxon>
        <taxon>Fungi</taxon>
        <taxon>Dikarya</taxon>
        <taxon>Ascomycota</taxon>
        <taxon>Pezizomycotina</taxon>
        <taxon>Geoglossomycetes</taxon>
        <taxon>Geoglossales</taxon>
        <taxon>Geoglossaceae</taxon>
        <taxon>Trichoglossum</taxon>
    </lineage>
</organism>
<sequence length="214" mass="23361">MENTLPLAILCGPCQQVFEGHWAPKESLETASPAGRIEELDRPSGDSPADKLPLREGTSLSSEDDFYENPDWVKVVATDKTDTSPLKTTSSLSPRHLSIQSLEESALNGCHLCTTIWDRVSNRVGELETSTKEDLSRLIGVIIVRPSNEDIAGQGSVALDVSYFIDGEIAQNTYVFTADFLLVDHKGAPSFPSNLSVRDAHEKKSCRTTLNTLA</sequence>
<evidence type="ECO:0000313" key="3">
    <source>
        <dbReference type="Proteomes" id="UP000750711"/>
    </source>
</evidence>
<reference evidence="2" key="1">
    <citation type="submission" date="2021-03" db="EMBL/GenBank/DDBJ databases">
        <title>Comparative genomics and phylogenomic investigation of the class Geoglossomycetes provide insights into ecological specialization and systematics.</title>
        <authorList>
            <person name="Melie T."/>
            <person name="Pirro S."/>
            <person name="Miller A.N."/>
            <person name="Quandt A."/>
        </authorList>
    </citation>
    <scope>NUCLEOTIDE SEQUENCE</scope>
    <source>
        <strain evidence="2">CAQ_001_2017</strain>
    </source>
</reference>
<protein>
    <submittedName>
        <fullName evidence="2">Uncharacterized protein</fullName>
    </submittedName>
</protein>
<gene>
    <name evidence="2" type="ORF">GP486_002736</name>
</gene>
<comment type="caution">
    <text evidence="2">The sequence shown here is derived from an EMBL/GenBank/DDBJ whole genome shotgun (WGS) entry which is preliminary data.</text>
</comment>
<name>A0A9P8LEH3_9PEZI</name>
<evidence type="ECO:0000256" key="1">
    <source>
        <dbReference type="SAM" id="MobiDB-lite"/>
    </source>
</evidence>
<proteinExistence type="predicted"/>